<proteinExistence type="predicted"/>
<sequence length="545" mass="64834">MVVIMQRDYLIKELLLRYSLIPAQNITYCIGKIISKSFEKLHEVSHYLDSIFIPTPLCEILMYSNLFENIELFQILPTNIATDMLCSAYKDKNQEKIRILSNVLYYDIMRITNLTDRRYHICQFLNQLLAVETNTDERKLIQSLISLLNRITILVNVSDLTMWILFFIVSRMIYVNRYCIKPTRFVRKISPPSCKTRNYHQIRKYSDLCKTQFTKKTICLVRDIMTRLRFLKKTLKIIDFTDNGKVVFKKPYNGLYFKNQTIKCRITKLRYKSLFKLYIQCFLQYQEKNKQSWDLYRISFEHFIGMVEQKPTRILYQKPIHPNTINVTEIITPTGLINRQFKSYQNYEMYKQNYNLFIRLKDALILKTTFCDKMQSISYKIPGLNLDVYADIKSTLYLGVNIPNKFPRFNDCYIINDKSQNLFSVIKNKKAINSILTDDQIKNIFSHEINRIYLEIAGDPKYIQITQCGGIFDTNIGNKHDVPNTVCNFTIMGESPLSQIWNNLNISNHNTTYLEQHFMKYKMFYIRLLVDRRLTEHKLFKSLIN</sequence>
<keyword evidence="1" id="KW-0812">Transmembrane</keyword>
<reference evidence="2" key="1">
    <citation type="journal article" date="2023" name="Front. Mar. Sci.">
        <title>Tracing the invertebrate herpesviruses in the global sequence datasets.</title>
        <authorList>
            <person name="Rosani U."/>
            <person name="Gaia M."/>
            <person name="Delmont T.O."/>
            <person name="Krupovic M."/>
        </authorList>
    </citation>
    <scope>NUCLEOTIDE SEQUENCE</scope>
    <source>
        <strain evidence="2">MalacoHV2/Med/2018 153</strain>
    </source>
</reference>
<evidence type="ECO:0000256" key="1">
    <source>
        <dbReference type="SAM" id="Phobius"/>
    </source>
</evidence>
<reference evidence="2" key="2">
    <citation type="submission" date="2023-01" db="EMBL/GenBank/DDBJ databases">
        <authorList>
            <person name="Rosani U."/>
            <person name="Delmont T.O."/>
            <person name="Gaia M."/>
            <person name="Krupovic M."/>
        </authorList>
    </citation>
    <scope>NUCLEOTIDE SEQUENCE</scope>
    <source>
        <strain evidence="2">MalacoHV2/Med/2018 153</strain>
    </source>
</reference>
<name>A0AA48P809_9VIRU</name>
<keyword evidence="1" id="KW-0472">Membrane</keyword>
<keyword evidence="1" id="KW-1133">Transmembrane helix</keyword>
<protein>
    <submittedName>
        <fullName evidence="2">ORF57</fullName>
    </submittedName>
</protein>
<accession>A0AA48P809</accession>
<dbReference type="EMBL" id="BK063061">
    <property type="protein sequence ID" value="DBA11597.1"/>
    <property type="molecule type" value="Genomic_DNA"/>
</dbReference>
<feature type="transmembrane region" description="Helical" evidence="1">
    <location>
        <begin position="147"/>
        <end position="174"/>
    </location>
</feature>
<organism evidence="2">
    <name type="scientific">Malaco herpesvirus 2</name>
    <dbReference type="NCBI Taxonomy" id="3031798"/>
    <lineage>
        <taxon>Viruses</taxon>
        <taxon>Duplodnaviria</taxon>
        <taxon>Heunggongvirae</taxon>
        <taxon>Peploviricota</taxon>
        <taxon>Herviviricetes</taxon>
        <taxon>Herpesvirales</taxon>
        <taxon>Malacoherpesviridae</taxon>
    </lineage>
</organism>
<evidence type="ECO:0000313" key="2">
    <source>
        <dbReference type="EMBL" id="DBA11597.1"/>
    </source>
</evidence>